<dbReference type="EMBL" id="GL832972">
    <property type="protein sequence ID" value="EGD75566.1"/>
    <property type="molecule type" value="Genomic_DNA"/>
</dbReference>
<feature type="transmembrane region" description="Helical" evidence="9">
    <location>
        <begin position="62"/>
        <end position="80"/>
    </location>
</feature>
<evidence type="ECO:0000256" key="5">
    <source>
        <dbReference type="ARBA" id="ARBA00022692"/>
    </source>
</evidence>
<proteinExistence type="predicted"/>
<accession>F2UFJ8</accession>
<dbReference type="AlphaFoldDB" id="F2UFJ8"/>
<evidence type="ECO:0000256" key="7">
    <source>
        <dbReference type="ARBA" id="ARBA00023136"/>
    </source>
</evidence>
<dbReference type="GO" id="GO:0005886">
    <property type="term" value="C:plasma membrane"/>
    <property type="evidence" value="ECO:0007669"/>
    <property type="project" value="UniProtKB-SubCell"/>
</dbReference>
<feature type="transmembrane region" description="Helical" evidence="9">
    <location>
        <begin position="333"/>
        <end position="353"/>
    </location>
</feature>
<dbReference type="STRING" id="946362.F2UFJ8"/>
<evidence type="ECO:0000256" key="9">
    <source>
        <dbReference type="SAM" id="Phobius"/>
    </source>
</evidence>
<sequence length="424" mass="45272">MSSSSASSERKPLIMSSAHQASYTVPEAEKALAPTTPPTMSAQGEVEEVPGTSRATMSKKTIWQGVLTAILMGFGFGYVFEKSRVFEPVNIRRQFLFERWLMLKMFLAAMAASASMLLLAYKFHKSTFDHIRDMFHGCYQRGIITAVALGGFMLGAGMAIGGACPGMVAAQLGAGVPTAYATFIGAFAGALAYGFLEPVMTKWIDIGPKFKAFHLDEVSPIPYWVLAVGQVAMSVAVIIVLEVLEPWEDETGFPNEKKCYVFACKSWPPWASGIIVGLLQGPAIHVIRDTLGSSTAYGAVCSLTTHALPDEHREKHFSRFASMRIGWGNWWQVIYLAAAIIGALVSAVSSGVLGDVHGIHPAAGFIGGFLMLFGSRLAGGCTSGHGISGFTLGNLASFVAVPFMFAGGIAAAFIFQAADPQYPL</sequence>
<protein>
    <submittedName>
        <fullName evidence="10">Uncharacterized protein</fullName>
    </submittedName>
</protein>
<dbReference type="RefSeq" id="XP_004992023.1">
    <property type="nucleotide sequence ID" value="XM_004991966.1"/>
</dbReference>
<keyword evidence="5 9" id="KW-0812">Transmembrane</keyword>
<feature type="region of interest" description="Disordered" evidence="8">
    <location>
        <begin position="33"/>
        <end position="53"/>
    </location>
</feature>
<feature type="transmembrane region" description="Helical" evidence="9">
    <location>
        <begin position="180"/>
        <end position="200"/>
    </location>
</feature>
<evidence type="ECO:0000256" key="1">
    <source>
        <dbReference type="ARBA" id="ARBA00004429"/>
    </source>
</evidence>
<dbReference type="OrthoDB" id="10254418at2759"/>
<evidence type="ECO:0000256" key="2">
    <source>
        <dbReference type="ARBA" id="ARBA00022448"/>
    </source>
</evidence>
<dbReference type="OMA" id="MIIGSRM"/>
<keyword evidence="7 9" id="KW-0472">Membrane</keyword>
<comment type="subcellular location">
    <subcellularLocation>
        <location evidence="1">Cell inner membrane</location>
        <topology evidence="1">Multi-pass membrane protein</topology>
    </subcellularLocation>
</comment>
<keyword evidence="4" id="KW-0997">Cell inner membrane</keyword>
<feature type="transmembrane region" description="Helical" evidence="9">
    <location>
        <begin position="390"/>
        <end position="415"/>
    </location>
</feature>
<dbReference type="PANTHER" id="PTHR30574">
    <property type="entry name" value="INNER MEMBRANE PROTEIN YEDE"/>
    <property type="match status" value="1"/>
</dbReference>
<feature type="transmembrane region" description="Helical" evidence="9">
    <location>
        <begin position="142"/>
        <end position="168"/>
    </location>
</feature>
<keyword evidence="6 9" id="KW-1133">Transmembrane helix</keyword>
<gene>
    <name evidence="10" type="ORF">PTSG_06635</name>
</gene>
<dbReference type="Pfam" id="PF04143">
    <property type="entry name" value="Sulf_transp"/>
    <property type="match status" value="1"/>
</dbReference>
<evidence type="ECO:0000256" key="6">
    <source>
        <dbReference type="ARBA" id="ARBA00022989"/>
    </source>
</evidence>
<dbReference type="KEGG" id="sre:PTSG_06635"/>
<dbReference type="Proteomes" id="UP000007799">
    <property type="component" value="Unassembled WGS sequence"/>
</dbReference>
<dbReference type="InterPro" id="IPR007272">
    <property type="entry name" value="Sulf_transp_TsuA/YedE"/>
</dbReference>
<evidence type="ECO:0000313" key="10">
    <source>
        <dbReference type="EMBL" id="EGD75566.1"/>
    </source>
</evidence>
<organism evidence="11">
    <name type="scientific">Salpingoeca rosetta (strain ATCC 50818 / BSB-021)</name>
    <dbReference type="NCBI Taxonomy" id="946362"/>
    <lineage>
        <taxon>Eukaryota</taxon>
        <taxon>Choanoflagellata</taxon>
        <taxon>Craspedida</taxon>
        <taxon>Salpingoecidae</taxon>
        <taxon>Salpingoeca</taxon>
    </lineage>
</organism>
<feature type="transmembrane region" description="Helical" evidence="9">
    <location>
        <begin position="359"/>
        <end position="378"/>
    </location>
</feature>
<keyword evidence="2" id="KW-0813">Transport</keyword>
<dbReference type="eggNOG" id="ENOG502RZM3">
    <property type="taxonomic scope" value="Eukaryota"/>
</dbReference>
<dbReference type="InParanoid" id="F2UFJ8"/>
<keyword evidence="11" id="KW-1185">Reference proteome</keyword>
<dbReference type="GeneID" id="16072582"/>
<keyword evidence="3" id="KW-1003">Cell membrane</keyword>
<name>F2UFJ8_SALR5</name>
<feature type="transmembrane region" description="Helical" evidence="9">
    <location>
        <begin position="100"/>
        <end position="121"/>
    </location>
</feature>
<reference evidence="10" key="1">
    <citation type="submission" date="2009-08" db="EMBL/GenBank/DDBJ databases">
        <title>Annotation of Salpingoeca rosetta.</title>
        <authorList>
            <consortium name="The Broad Institute Genome Sequencing Platform"/>
            <person name="Russ C."/>
            <person name="Cuomo C."/>
            <person name="Burger G."/>
            <person name="Gray M.W."/>
            <person name="Holland P.W.H."/>
            <person name="King N."/>
            <person name="Lang F.B.F."/>
            <person name="Roger A.J."/>
            <person name="Ruiz-Trillo I."/>
            <person name="Young S.K."/>
            <person name="Zeng Q."/>
            <person name="Gargeya S."/>
            <person name="Alvarado L."/>
            <person name="Berlin A."/>
            <person name="Chapman S.B."/>
            <person name="Chen Z."/>
            <person name="Freedman E."/>
            <person name="Gellesch M."/>
            <person name="Goldberg J."/>
            <person name="Griggs A."/>
            <person name="Gujja S."/>
            <person name="Heilman E."/>
            <person name="Heiman D."/>
            <person name="Howarth C."/>
            <person name="Mehta T."/>
            <person name="Neiman D."/>
            <person name="Pearson M."/>
            <person name="Roberts A."/>
            <person name="Saif S."/>
            <person name="Shea T."/>
            <person name="Shenoy N."/>
            <person name="Sisk P."/>
            <person name="Stolte C."/>
            <person name="Sykes S."/>
            <person name="White J."/>
            <person name="Yandava C."/>
            <person name="Haas B."/>
            <person name="Nusbaum C."/>
            <person name="Birren B."/>
        </authorList>
    </citation>
    <scope>NUCLEOTIDE SEQUENCE [LARGE SCALE GENOMIC DNA]</scope>
    <source>
        <strain evidence="10">ATCC 50818</strain>
    </source>
</reference>
<evidence type="ECO:0000256" key="4">
    <source>
        <dbReference type="ARBA" id="ARBA00022519"/>
    </source>
</evidence>
<evidence type="ECO:0000313" key="11">
    <source>
        <dbReference type="Proteomes" id="UP000007799"/>
    </source>
</evidence>
<dbReference type="PANTHER" id="PTHR30574:SF1">
    <property type="entry name" value="SULPHUR TRANSPORT DOMAIN-CONTAINING PROTEIN"/>
    <property type="match status" value="1"/>
</dbReference>
<evidence type="ECO:0000256" key="3">
    <source>
        <dbReference type="ARBA" id="ARBA00022475"/>
    </source>
</evidence>
<evidence type="ECO:0000256" key="8">
    <source>
        <dbReference type="SAM" id="MobiDB-lite"/>
    </source>
</evidence>